<dbReference type="PANTHER" id="PTHR19211">
    <property type="entry name" value="ATP-BINDING TRANSPORT PROTEIN-RELATED"/>
    <property type="match status" value="1"/>
</dbReference>
<dbReference type="PROSITE" id="PS50893">
    <property type="entry name" value="ABC_TRANSPORTER_2"/>
    <property type="match status" value="2"/>
</dbReference>
<keyword evidence="6" id="KW-1185">Reference proteome</keyword>
<proteinExistence type="predicted"/>
<keyword evidence="3 5" id="KW-0067">ATP-binding</keyword>
<name>A0ABT3CDX5_9MYCO</name>
<evidence type="ECO:0000256" key="2">
    <source>
        <dbReference type="ARBA" id="ARBA00022741"/>
    </source>
</evidence>
<reference evidence="5 6" key="1">
    <citation type="journal article" date="2022" name="BMC Genomics">
        <title>Comparative genome analysis of mycobacteria focusing on tRNA and non-coding RNA.</title>
        <authorList>
            <person name="Behra P.R.K."/>
            <person name="Pettersson B.M.F."/>
            <person name="Ramesh M."/>
            <person name="Das S."/>
            <person name="Dasgupta S."/>
            <person name="Kirsebom L.A."/>
        </authorList>
    </citation>
    <scope>NUCLEOTIDE SEQUENCE [LARGE SCALE GENOMIC DNA]</scope>
    <source>
        <strain evidence="5 6">DSM 44078</strain>
    </source>
</reference>
<dbReference type="InterPro" id="IPR003593">
    <property type="entry name" value="AAA+_ATPase"/>
</dbReference>
<dbReference type="PANTHER" id="PTHR19211:SF6">
    <property type="entry name" value="BLL7188 PROTEIN"/>
    <property type="match status" value="1"/>
</dbReference>
<organism evidence="5 6">
    <name type="scientific">Mycolicibacterium komossense</name>
    <dbReference type="NCBI Taxonomy" id="1779"/>
    <lineage>
        <taxon>Bacteria</taxon>
        <taxon>Bacillati</taxon>
        <taxon>Actinomycetota</taxon>
        <taxon>Actinomycetes</taxon>
        <taxon>Mycobacteriales</taxon>
        <taxon>Mycobacteriaceae</taxon>
        <taxon>Mycolicibacterium</taxon>
    </lineage>
</organism>
<dbReference type="SUPFAM" id="SSF52540">
    <property type="entry name" value="P-loop containing nucleoside triphosphate hydrolases"/>
    <property type="match status" value="2"/>
</dbReference>
<evidence type="ECO:0000313" key="6">
    <source>
        <dbReference type="Proteomes" id="UP001526201"/>
    </source>
</evidence>
<comment type="caution">
    <text evidence="5">The sequence shown here is derived from an EMBL/GenBank/DDBJ whole genome shotgun (WGS) entry which is preliminary data.</text>
</comment>
<keyword evidence="2" id="KW-0547">Nucleotide-binding</keyword>
<protein>
    <submittedName>
        <fullName evidence="5">ABC-F family ATP-binding cassette domain-containing protein</fullName>
    </submittedName>
</protein>
<keyword evidence="1" id="KW-0677">Repeat</keyword>
<sequence length="524" mass="55471">MILNDLGYTWPDGDVALSGVTGAFGTGRTGLVGANGSGKSTLLRLIAGELAPTTGAIHTAGTVSYLPQTLTLQAETTVAELLGISAKLAALQAIENGDAADAHFETIGEDWDIEARAQAGLHEVGLGAVGLERPVAAVSGGEAMLVAITGLRLLRAPITLLDEPTNNLDREAKAALSHTLPGWPGTLVVVSHDTALLDEMDNTAELHDGTLTVFGGPYTVWRQHLDNEQTAAAAAARTAEQAVKVEKRQRVEAETKLASRNRTAKKAYEQKRVPKIVANLRASAAQVSAGRLRTGHDDRLHSAQAALDEASARVRDDAHIGVELPDPDVPAGRKIAELGGTGTGAGGFVVQGPERIAIVGPNGVGKTTFLKALLRSDEQAAGRLFTDRVGYLPQRLDGLRDDLTVLDTVRASAPEADSERIRGQLARFLLRGDSVHRMVASLSGGERFRVALARLLLAEPTPQLVVLDEPTNNLDITSVDQLVDALVAYRGALIVVSHDDTFLARLELMRTLTMARPGQLVEAR</sequence>
<dbReference type="SMART" id="SM00382">
    <property type="entry name" value="AAA"/>
    <property type="match status" value="2"/>
</dbReference>
<dbReference type="GO" id="GO:0005524">
    <property type="term" value="F:ATP binding"/>
    <property type="evidence" value="ECO:0007669"/>
    <property type="project" value="UniProtKB-KW"/>
</dbReference>
<dbReference type="InterPro" id="IPR003439">
    <property type="entry name" value="ABC_transporter-like_ATP-bd"/>
</dbReference>
<evidence type="ECO:0000256" key="3">
    <source>
        <dbReference type="ARBA" id="ARBA00022840"/>
    </source>
</evidence>
<evidence type="ECO:0000313" key="5">
    <source>
        <dbReference type="EMBL" id="MCV7227672.1"/>
    </source>
</evidence>
<dbReference type="Proteomes" id="UP001526201">
    <property type="component" value="Unassembled WGS sequence"/>
</dbReference>
<dbReference type="InterPro" id="IPR050611">
    <property type="entry name" value="ABCF"/>
</dbReference>
<feature type="domain" description="ABC transporter" evidence="4">
    <location>
        <begin position="324"/>
        <end position="523"/>
    </location>
</feature>
<dbReference type="Gene3D" id="3.40.50.300">
    <property type="entry name" value="P-loop containing nucleotide triphosphate hydrolases"/>
    <property type="match status" value="2"/>
</dbReference>
<dbReference type="CDD" id="cd03221">
    <property type="entry name" value="ABCF_EF-3"/>
    <property type="match status" value="1"/>
</dbReference>
<evidence type="ECO:0000259" key="4">
    <source>
        <dbReference type="PROSITE" id="PS50893"/>
    </source>
</evidence>
<feature type="domain" description="ABC transporter" evidence="4">
    <location>
        <begin position="1"/>
        <end position="233"/>
    </location>
</feature>
<gene>
    <name evidence="5" type="ORF">H7J73_16730</name>
</gene>
<dbReference type="EMBL" id="JACKTY010000030">
    <property type="protein sequence ID" value="MCV7227672.1"/>
    <property type="molecule type" value="Genomic_DNA"/>
</dbReference>
<evidence type="ECO:0000256" key="1">
    <source>
        <dbReference type="ARBA" id="ARBA00022737"/>
    </source>
</evidence>
<dbReference type="Pfam" id="PF00005">
    <property type="entry name" value="ABC_tran"/>
    <property type="match status" value="2"/>
</dbReference>
<dbReference type="InterPro" id="IPR027417">
    <property type="entry name" value="P-loop_NTPase"/>
</dbReference>
<accession>A0ABT3CDX5</accession>